<dbReference type="GO" id="GO:0006508">
    <property type="term" value="P:proteolysis"/>
    <property type="evidence" value="ECO:0007669"/>
    <property type="project" value="UniProtKB-KW"/>
</dbReference>
<keyword evidence="3" id="KW-0645">Protease</keyword>
<evidence type="ECO:0000256" key="6">
    <source>
        <dbReference type="ARBA" id="ARBA00022989"/>
    </source>
</evidence>
<dbReference type="OrthoDB" id="10257275at2759"/>
<keyword evidence="4 8" id="KW-0812">Transmembrane</keyword>
<evidence type="ECO:0000256" key="1">
    <source>
        <dbReference type="ARBA" id="ARBA00004141"/>
    </source>
</evidence>
<comment type="similarity">
    <text evidence="2">Belongs to the peptidase S54 family.</text>
</comment>
<dbReference type="PANTHER" id="PTHR43066">
    <property type="entry name" value="RHOMBOID-RELATED PROTEIN"/>
    <property type="match status" value="1"/>
</dbReference>
<dbReference type="GO" id="GO:0016020">
    <property type="term" value="C:membrane"/>
    <property type="evidence" value="ECO:0007669"/>
    <property type="project" value="UniProtKB-SubCell"/>
</dbReference>
<dbReference type="EMBL" id="CADEPI010000078">
    <property type="protein sequence ID" value="CAB3372926.1"/>
    <property type="molecule type" value="Genomic_DNA"/>
</dbReference>
<evidence type="ECO:0000256" key="2">
    <source>
        <dbReference type="ARBA" id="ARBA00009045"/>
    </source>
</evidence>
<keyword evidence="11" id="KW-1185">Reference proteome</keyword>
<dbReference type="GO" id="GO:0004252">
    <property type="term" value="F:serine-type endopeptidase activity"/>
    <property type="evidence" value="ECO:0007669"/>
    <property type="project" value="InterPro"/>
</dbReference>
<dbReference type="Gene3D" id="1.20.1540.10">
    <property type="entry name" value="Rhomboid-like"/>
    <property type="match status" value="1"/>
</dbReference>
<evidence type="ECO:0000256" key="8">
    <source>
        <dbReference type="SAM" id="Phobius"/>
    </source>
</evidence>
<feature type="transmembrane region" description="Helical" evidence="8">
    <location>
        <begin position="108"/>
        <end position="126"/>
    </location>
</feature>
<protein>
    <recommendedName>
        <fullName evidence="9">Peptidase S54 rhomboid domain-containing protein</fullName>
    </recommendedName>
</protein>
<evidence type="ECO:0000313" key="10">
    <source>
        <dbReference type="EMBL" id="CAB3372926.1"/>
    </source>
</evidence>
<accession>A0A8S1CQQ5</accession>
<comment type="caution">
    <text evidence="10">The sequence shown here is derived from an EMBL/GenBank/DDBJ whole genome shotgun (WGS) entry which is preliminary data.</text>
</comment>
<dbReference type="InterPro" id="IPR035952">
    <property type="entry name" value="Rhomboid-like_sf"/>
</dbReference>
<dbReference type="InterPro" id="IPR022764">
    <property type="entry name" value="Peptidase_S54_rhomboid_dom"/>
</dbReference>
<proteinExistence type="inferred from homology"/>
<dbReference type="PANTHER" id="PTHR43066:SF1">
    <property type="entry name" value="RHOMBOID PROTEIN 2"/>
    <property type="match status" value="1"/>
</dbReference>
<organism evidence="10 11">
    <name type="scientific">Cloeon dipterum</name>
    <dbReference type="NCBI Taxonomy" id="197152"/>
    <lineage>
        <taxon>Eukaryota</taxon>
        <taxon>Metazoa</taxon>
        <taxon>Ecdysozoa</taxon>
        <taxon>Arthropoda</taxon>
        <taxon>Hexapoda</taxon>
        <taxon>Insecta</taxon>
        <taxon>Pterygota</taxon>
        <taxon>Palaeoptera</taxon>
        <taxon>Ephemeroptera</taxon>
        <taxon>Pisciforma</taxon>
        <taxon>Baetidae</taxon>
        <taxon>Cloeon</taxon>
    </lineage>
</organism>
<gene>
    <name evidence="10" type="ORF">CLODIP_2_CD11075</name>
</gene>
<sequence length="257" mass="29404">MQRQRRNRGLEYGVILLLIELFNIGINNVPPVTLISIIGQLALYSGFLNVPWDKWDVCLNARDIIRNKEYRRLFLSAVEHGDDMHLYYNMLSFLVKGRSLERRMGSKNFLLTLAVLTVLTSCYYVGLGWALTHFTNDVYYTKVCAVGFSGVIFALKVLTSEQQDTSSSFMGHLAGILAGLTFSRTRIGKFLKKIIEGVTGGRYDDNNYYQSQQQQQNHEFNAQANFFNNPFGGFGYRRPPPAYGYRNPQNAPYGWNF</sequence>
<name>A0A8S1CQQ5_9INSE</name>
<keyword evidence="7 8" id="KW-0472">Membrane</keyword>
<comment type="subcellular location">
    <subcellularLocation>
        <location evidence="1">Membrane</location>
        <topology evidence="1">Multi-pass membrane protein</topology>
    </subcellularLocation>
</comment>
<dbReference type="Pfam" id="PF01694">
    <property type="entry name" value="Rhomboid"/>
    <property type="match status" value="1"/>
</dbReference>
<keyword evidence="5" id="KW-0378">Hydrolase</keyword>
<feature type="domain" description="Peptidase S54 rhomboid" evidence="9">
    <location>
        <begin position="68"/>
        <end position="159"/>
    </location>
</feature>
<evidence type="ECO:0000256" key="7">
    <source>
        <dbReference type="ARBA" id="ARBA00023136"/>
    </source>
</evidence>
<evidence type="ECO:0000256" key="5">
    <source>
        <dbReference type="ARBA" id="ARBA00022801"/>
    </source>
</evidence>
<reference evidence="10 11" key="1">
    <citation type="submission" date="2020-04" db="EMBL/GenBank/DDBJ databases">
        <authorList>
            <person name="Alioto T."/>
            <person name="Alioto T."/>
            <person name="Gomez Garrido J."/>
        </authorList>
    </citation>
    <scope>NUCLEOTIDE SEQUENCE [LARGE SCALE GENOMIC DNA]</scope>
</reference>
<evidence type="ECO:0000313" key="11">
    <source>
        <dbReference type="Proteomes" id="UP000494165"/>
    </source>
</evidence>
<evidence type="ECO:0000259" key="9">
    <source>
        <dbReference type="Pfam" id="PF01694"/>
    </source>
</evidence>
<feature type="transmembrane region" description="Helical" evidence="8">
    <location>
        <begin position="138"/>
        <end position="158"/>
    </location>
</feature>
<dbReference type="Proteomes" id="UP000494165">
    <property type="component" value="Unassembled WGS sequence"/>
</dbReference>
<evidence type="ECO:0000256" key="3">
    <source>
        <dbReference type="ARBA" id="ARBA00022670"/>
    </source>
</evidence>
<dbReference type="SUPFAM" id="SSF144091">
    <property type="entry name" value="Rhomboid-like"/>
    <property type="match status" value="1"/>
</dbReference>
<feature type="transmembrane region" description="Helical" evidence="8">
    <location>
        <begin position="9"/>
        <end position="26"/>
    </location>
</feature>
<dbReference type="AlphaFoldDB" id="A0A8S1CQQ5"/>
<keyword evidence="6 8" id="KW-1133">Transmembrane helix</keyword>
<evidence type="ECO:0000256" key="4">
    <source>
        <dbReference type="ARBA" id="ARBA00022692"/>
    </source>
</evidence>